<evidence type="ECO:0000256" key="6">
    <source>
        <dbReference type="RuleBase" id="RU368066"/>
    </source>
</evidence>
<comment type="similarity">
    <text evidence="2 6">Belongs to the CTL (choline transporter-like) family.</text>
</comment>
<dbReference type="Proteomes" id="UP000322667">
    <property type="component" value="Chromosome A08"/>
</dbReference>
<feature type="transmembrane region" description="Helical" evidence="6">
    <location>
        <begin position="156"/>
        <end position="175"/>
    </location>
</feature>
<keyword evidence="4 6" id="KW-1133">Transmembrane helix</keyword>
<feature type="transmembrane region" description="Helical" evidence="6">
    <location>
        <begin position="322"/>
        <end position="347"/>
    </location>
</feature>
<feature type="transmembrane region" description="Helical" evidence="6">
    <location>
        <begin position="57"/>
        <end position="75"/>
    </location>
</feature>
<dbReference type="GO" id="GO:0022857">
    <property type="term" value="F:transmembrane transporter activity"/>
    <property type="evidence" value="ECO:0007669"/>
    <property type="project" value="UniProtKB-UniRule"/>
</dbReference>
<dbReference type="PANTHER" id="PTHR12385:SF84">
    <property type="entry name" value="CHOLINE TRANSPORTER-LIKE PROTEIN"/>
    <property type="match status" value="1"/>
</dbReference>
<dbReference type="Pfam" id="PF04515">
    <property type="entry name" value="Choline_transpo"/>
    <property type="match status" value="1"/>
</dbReference>
<evidence type="ECO:0000256" key="2">
    <source>
        <dbReference type="ARBA" id="ARBA00007168"/>
    </source>
</evidence>
<protein>
    <recommendedName>
        <fullName evidence="6">Choline transporter-like protein</fullName>
    </recommendedName>
</protein>
<evidence type="ECO:0000256" key="4">
    <source>
        <dbReference type="ARBA" id="ARBA00022989"/>
    </source>
</evidence>
<dbReference type="GO" id="GO:0005886">
    <property type="term" value="C:plasma membrane"/>
    <property type="evidence" value="ECO:0007669"/>
    <property type="project" value="UniProtKB-SubCell"/>
</dbReference>
<keyword evidence="8" id="KW-1185">Reference proteome</keyword>
<dbReference type="EMBL" id="CM017617">
    <property type="protein sequence ID" value="TYI16461.1"/>
    <property type="molecule type" value="Genomic_DNA"/>
</dbReference>
<dbReference type="AlphaFoldDB" id="A0A5D2PJF5"/>
<evidence type="ECO:0000256" key="3">
    <source>
        <dbReference type="ARBA" id="ARBA00022692"/>
    </source>
</evidence>
<name>A0A5D2PJF5_GOSTO</name>
<comment type="function">
    <text evidence="6">Choline transporter.</text>
</comment>
<sequence>MIEYIEAATVVGQLMRKKFQIIFYIQLILISILVIVLTIRGFVYAARSTNHFRPEKWYPPLLGSAASAGIVSYLWEWISFHDPSKAIKIAFCVGPLLTCAVGILHILIGCPISLAIGTIAIISSVIQSLYTCWVKPRFDYATKILTVSTSFPPDKTATFVILSIITCLVYSSFLVTGIGGATAAGTGLDILFIIVILLTYTWTMQVIKNMLYVTISRVRYMNFAYTVQHLVGRVCIGSAVVPVIGTIRGSARAMKSVVGGTDEFLFSCADCYSRLASTLITYGNRWGFVHVGVYNKGFMQASADTWGAFKTAELIPLIDSDLTGAFCFFSGVAVGSICTLVGGTWALAIHKSYATEVSIYAFFIGYFICRVALACQQACVSAYYVAYAENPQSLQFDATIPVRIQELLQRYNV</sequence>
<keyword evidence="5 6" id="KW-0472">Membrane</keyword>
<feature type="transmembrane region" description="Helical" evidence="6">
    <location>
        <begin position="21"/>
        <end position="45"/>
    </location>
</feature>
<accession>A0A5D2PJF5</accession>
<evidence type="ECO:0000256" key="1">
    <source>
        <dbReference type="ARBA" id="ARBA00004141"/>
    </source>
</evidence>
<dbReference type="InterPro" id="IPR007603">
    <property type="entry name" value="Choline_transptr-like"/>
</dbReference>
<organism evidence="7 8">
    <name type="scientific">Gossypium tomentosum</name>
    <name type="common">Hawaiian cotton</name>
    <name type="synonym">Gossypium sandvicense</name>
    <dbReference type="NCBI Taxonomy" id="34277"/>
    <lineage>
        <taxon>Eukaryota</taxon>
        <taxon>Viridiplantae</taxon>
        <taxon>Streptophyta</taxon>
        <taxon>Embryophyta</taxon>
        <taxon>Tracheophyta</taxon>
        <taxon>Spermatophyta</taxon>
        <taxon>Magnoliopsida</taxon>
        <taxon>eudicotyledons</taxon>
        <taxon>Gunneridae</taxon>
        <taxon>Pentapetalae</taxon>
        <taxon>rosids</taxon>
        <taxon>malvids</taxon>
        <taxon>Malvales</taxon>
        <taxon>Malvaceae</taxon>
        <taxon>Malvoideae</taxon>
        <taxon>Gossypium</taxon>
    </lineage>
</organism>
<feature type="transmembrane region" description="Helical" evidence="6">
    <location>
        <begin position="181"/>
        <end position="202"/>
    </location>
</feature>
<evidence type="ECO:0000313" key="7">
    <source>
        <dbReference type="EMBL" id="TYI16461.1"/>
    </source>
</evidence>
<feature type="transmembrane region" description="Helical" evidence="6">
    <location>
        <begin position="114"/>
        <end position="135"/>
    </location>
</feature>
<proteinExistence type="inferred from homology"/>
<gene>
    <name evidence="7" type="ORF">ES332_A08G256600v1</name>
</gene>
<feature type="transmembrane region" description="Helical" evidence="6">
    <location>
        <begin position="359"/>
        <end position="386"/>
    </location>
</feature>
<feature type="transmembrane region" description="Helical" evidence="6">
    <location>
        <begin position="87"/>
        <end position="108"/>
    </location>
</feature>
<evidence type="ECO:0000313" key="8">
    <source>
        <dbReference type="Proteomes" id="UP000322667"/>
    </source>
</evidence>
<comment type="subcellular location">
    <subcellularLocation>
        <location evidence="6">Cell membrane</location>
        <topology evidence="6">Multi-pass membrane protein</topology>
    </subcellularLocation>
    <subcellularLocation>
        <location evidence="1">Membrane</location>
        <topology evidence="1">Multi-pass membrane protein</topology>
    </subcellularLocation>
</comment>
<evidence type="ECO:0000256" key="5">
    <source>
        <dbReference type="ARBA" id="ARBA00023136"/>
    </source>
</evidence>
<keyword evidence="3 6" id="KW-0812">Transmembrane</keyword>
<dbReference type="PANTHER" id="PTHR12385">
    <property type="entry name" value="CHOLINE TRANSPORTER-LIKE (SLC FAMILY 44)"/>
    <property type="match status" value="1"/>
</dbReference>
<reference evidence="7 8" key="1">
    <citation type="submission" date="2019-07" db="EMBL/GenBank/DDBJ databases">
        <title>WGS assembly of Gossypium tomentosum.</title>
        <authorList>
            <person name="Chen Z.J."/>
            <person name="Sreedasyam A."/>
            <person name="Ando A."/>
            <person name="Song Q."/>
            <person name="De L."/>
            <person name="Hulse-Kemp A."/>
            <person name="Ding M."/>
            <person name="Ye W."/>
            <person name="Kirkbride R."/>
            <person name="Jenkins J."/>
            <person name="Plott C."/>
            <person name="Lovell J."/>
            <person name="Lin Y.-M."/>
            <person name="Vaughn R."/>
            <person name="Liu B."/>
            <person name="Li W."/>
            <person name="Simpson S."/>
            <person name="Scheffler B."/>
            <person name="Saski C."/>
            <person name="Grover C."/>
            <person name="Hu G."/>
            <person name="Conover J."/>
            <person name="Carlson J."/>
            <person name="Shu S."/>
            <person name="Boston L."/>
            <person name="Williams M."/>
            <person name="Peterson D."/>
            <person name="Mcgee K."/>
            <person name="Jones D."/>
            <person name="Wendel J."/>
            <person name="Stelly D."/>
            <person name="Grimwood J."/>
            <person name="Schmutz J."/>
        </authorList>
    </citation>
    <scope>NUCLEOTIDE SEQUENCE [LARGE SCALE GENOMIC DNA]</scope>
    <source>
        <strain evidence="7">7179.01</strain>
    </source>
</reference>